<reference evidence="4" key="2">
    <citation type="submission" date="2014-09" db="EMBL/GenBank/DDBJ databases">
        <authorList>
            <person name="Gomez-Valero L."/>
        </authorList>
    </citation>
    <scope>NUCLEOTIDE SEQUENCE [LARGE SCALE GENOMIC DNA]</scope>
    <source>
        <strain evidence="4">ATCC33218</strain>
    </source>
</reference>
<dbReference type="OrthoDB" id="7510573at2"/>
<feature type="signal peptide" evidence="1">
    <location>
        <begin position="1"/>
        <end position="21"/>
    </location>
</feature>
<evidence type="ECO:0000313" key="4">
    <source>
        <dbReference type="Proteomes" id="UP000032414"/>
    </source>
</evidence>
<dbReference type="Gene3D" id="1.10.150.280">
    <property type="entry name" value="AF1531-like domain"/>
    <property type="match status" value="1"/>
</dbReference>
<dbReference type="AlphaFoldDB" id="A0A098GH96"/>
<accession>A0A098GH96</accession>
<gene>
    <name evidence="2" type="ORF">LMI_2074</name>
    <name evidence="3" type="ORF">SAMN02982997_01568</name>
</gene>
<dbReference type="GO" id="GO:0015627">
    <property type="term" value="C:type II protein secretion system complex"/>
    <property type="evidence" value="ECO:0007669"/>
    <property type="project" value="TreeGrafter"/>
</dbReference>
<protein>
    <submittedName>
        <fullName evidence="3">Competence protein ComEA</fullName>
    </submittedName>
</protein>
<dbReference type="STRING" id="451.B6N58_05690"/>
<evidence type="ECO:0000313" key="5">
    <source>
        <dbReference type="Proteomes" id="UP000182998"/>
    </source>
</evidence>
<sequence>MKANLFAAVLLLSIAYLPAHAASEQLNKSPALSMQKSTAKIDLNKADLNTLVGAAKGIGQKRAEAIVKYRTEHGNFNSIEGLSKVPGLGNRFVKNHLKELEKVFMVN</sequence>
<dbReference type="EMBL" id="FMVN01000007">
    <property type="protein sequence ID" value="SCY38779.1"/>
    <property type="molecule type" value="Genomic_DNA"/>
</dbReference>
<dbReference type="InterPro" id="IPR010994">
    <property type="entry name" value="RuvA_2-like"/>
</dbReference>
<dbReference type="PANTHER" id="PTHR21180">
    <property type="entry name" value="ENDONUCLEASE/EXONUCLEASE/PHOSPHATASE FAMILY DOMAIN-CONTAINING PROTEIN 1"/>
    <property type="match status" value="1"/>
</dbReference>
<dbReference type="HOGENOM" id="CLU_052011_3_0_6"/>
<dbReference type="RefSeq" id="WP_045099614.1">
    <property type="nucleotide sequence ID" value="NZ_CP020614.1"/>
</dbReference>
<dbReference type="PATRIC" id="fig|451.8.peg.1180"/>
<reference evidence="3 5" key="3">
    <citation type="submission" date="2016-10" db="EMBL/GenBank/DDBJ databases">
        <authorList>
            <person name="Varghese N."/>
            <person name="Submissions S."/>
        </authorList>
    </citation>
    <scope>NUCLEOTIDE SEQUENCE [LARGE SCALE GENOMIC DNA]</scope>
    <source>
        <strain evidence="3 5">ATCC 33218</strain>
    </source>
</reference>
<dbReference type="Proteomes" id="UP000182998">
    <property type="component" value="Unassembled WGS sequence"/>
</dbReference>
<dbReference type="PANTHER" id="PTHR21180:SF32">
    <property type="entry name" value="ENDONUCLEASE_EXONUCLEASE_PHOSPHATASE FAMILY DOMAIN-CONTAINING PROTEIN 1"/>
    <property type="match status" value="1"/>
</dbReference>
<dbReference type="Proteomes" id="UP000032414">
    <property type="component" value="Chromosome I"/>
</dbReference>
<dbReference type="EMBL" id="LN614830">
    <property type="protein sequence ID" value="CEG61357.1"/>
    <property type="molecule type" value="Genomic_DNA"/>
</dbReference>
<dbReference type="SUPFAM" id="SSF47781">
    <property type="entry name" value="RuvA domain 2-like"/>
    <property type="match status" value="1"/>
</dbReference>
<feature type="chain" id="PRO_5009750799" evidence="1">
    <location>
        <begin position="22"/>
        <end position="107"/>
    </location>
</feature>
<dbReference type="InterPro" id="IPR051675">
    <property type="entry name" value="Endo/Exo/Phosphatase_dom_1"/>
</dbReference>
<organism evidence="2 4">
    <name type="scientific">Legionella micdadei</name>
    <name type="common">Tatlockia micdadei</name>
    <dbReference type="NCBI Taxonomy" id="451"/>
    <lineage>
        <taxon>Bacteria</taxon>
        <taxon>Pseudomonadati</taxon>
        <taxon>Pseudomonadota</taxon>
        <taxon>Gammaproteobacteria</taxon>
        <taxon>Legionellales</taxon>
        <taxon>Legionellaceae</taxon>
        <taxon>Legionella</taxon>
    </lineage>
</organism>
<evidence type="ECO:0000256" key="1">
    <source>
        <dbReference type="SAM" id="SignalP"/>
    </source>
</evidence>
<keyword evidence="5" id="KW-1185">Reference proteome</keyword>
<dbReference type="KEGG" id="tmc:LMI_2074"/>
<reference evidence="2" key="1">
    <citation type="submission" date="2014-09" db="EMBL/GenBank/DDBJ databases">
        <authorList>
            <person name="GOMEZ-VALERO Laura"/>
        </authorList>
    </citation>
    <scope>NUCLEOTIDE SEQUENCE</scope>
    <source>
        <strain evidence="2">ATCC33218</strain>
    </source>
</reference>
<dbReference type="NCBIfam" id="TIGR00426">
    <property type="entry name" value="competence protein ComEA helix-hairpin-helix repeat region"/>
    <property type="match status" value="1"/>
</dbReference>
<dbReference type="GO" id="GO:0015628">
    <property type="term" value="P:protein secretion by the type II secretion system"/>
    <property type="evidence" value="ECO:0007669"/>
    <property type="project" value="TreeGrafter"/>
</dbReference>
<name>A0A098GH96_LEGMI</name>
<keyword evidence="1" id="KW-0732">Signal</keyword>
<evidence type="ECO:0000313" key="3">
    <source>
        <dbReference type="EMBL" id="SCY38779.1"/>
    </source>
</evidence>
<evidence type="ECO:0000313" key="2">
    <source>
        <dbReference type="EMBL" id="CEG61357.1"/>
    </source>
</evidence>
<proteinExistence type="predicted"/>
<dbReference type="InterPro" id="IPR004509">
    <property type="entry name" value="Competence_ComEA_HhH"/>
</dbReference>
<dbReference type="Pfam" id="PF12836">
    <property type="entry name" value="HHH_3"/>
    <property type="match status" value="1"/>
</dbReference>